<proteinExistence type="predicted"/>
<name>A0ABP6FQ19_9ACTN</name>
<sequence>MALLIATGLVVVLVIAADFVILPNLRGESGPGVTEDSSAAPTTGDEATAGGLKLKTIQRDGFEALEEEGIADPAPLVETGTPPIRYAGSPVISACALMTLADLKKHGLLLRPNPLTGSYRRSTFDGQGDGPVDKDDDLFLPTTPPNSCDYWLWPKSRLTIAVFQESYTNASAMQYAFKDFVNRPAIGKVTVRQEKQDTSPDDDGIDHVNFALRSGKTVVQVNTSLERGPRLKHVQRTLLETIAGNLSKRSIRPVGAPSIAYHSPLVTAKPTLACAVYNAGDFRRLFLRPAAPFAREEISSAVGRLDFSIGTGIRDPKEYAYVHTMCERGTGNHYFTDRHKLRVEVISYMAPAAAEHYLTVAGPVDGGRRLSRSVGDGSYCVTRRYAWPAGALVFRKGRFVVILTMTDPDEGQNYDPGARCTRMAPVAAQVADRLK</sequence>
<evidence type="ECO:0000313" key="2">
    <source>
        <dbReference type="EMBL" id="GAA2695591.1"/>
    </source>
</evidence>
<accession>A0ABP6FQ19</accession>
<gene>
    <name evidence="2" type="ORF">GCM10010412_088540</name>
</gene>
<dbReference type="RefSeq" id="WP_346155421.1">
    <property type="nucleotide sequence ID" value="NZ_BAAATE010000041.1"/>
</dbReference>
<comment type="caution">
    <text evidence="2">The sequence shown here is derived from an EMBL/GenBank/DDBJ whole genome shotgun (WGS) entry which is preliminary data.</text>
</comment>
<keyword evidence="3" id="KW-1185">Reference proteome</keyword>
<organism evidence="2 3">
    <name type="scientific">Nonomuraea recticatena</name>
    <dbReference type="NCBI Taxonomy" id="46178"/>
    <lineage>
        <taxon>Bacteria</taxon>
        <taxon>Bacillati</taxon>
        <taxon>Actinomycetota</taxon>
        <taxon>Actinomycetes</taxon>
        <taxon>Streptosporangiales</taxon>
        <taxon>Streptosporangiaceae</taxon>
        <taxon>Nonomuraea</taxon>
    </lineage>
</organism>
<evidence type="ECO:0000313" key="3">
    <source>
        <dbReference type="Proteomes" id="UP001501666"/>
    </source>
</evidence>
<evidence type="ECO:0000256" key="1">
    <source>
        <dbReference type="SAM" id="MobiDB-lite"/>
    </source>
</evidence>
<feature type="region of interest" description="Disordered" evidence="1">
    <location>
        <begin position="29"/>
        <end position="51"/>
    </location>
</feature>
<dbReference type="Proteomes" id="UP001501666">
    <property type="component" value="Unassembled WGS sequence"/>
</dbReference>
<reference evidence="3" key="1">
    <citation type="journal article" date="2019" name="Int. J. Syst. Evol. Microbiol.">
        <title>The Global Catalogue of Microorganisms (GCM) 10K type strain sequencing project: providing services to taxonomists for standard genome sequencing and annotation.</title>
        <authorList>
            <consortium name="The Broad Institute Genomics Platform"/>
            <consortium name="The Broad Institute Genome Sequencing Center for Infectious Disease"/>
            <person name="Wu L."/>
            <person name="Ma J."/>
        </authorList>
    </citation>
    <scope>NUCLEOTIDE SEQUENCE [LARGE SCALE GENOMIC DNA]</scope>
    <source>
        <strain evidence="3">JCM 6835</strain>
    </source>
</reference>
<protein>
    <submittedName>
        <fullName evidence="2">Uncharacterized protein</fullName>
    </submittedName>
</protein>
<dbReference type="EMBL" id="BAAATE010000041">
    <property type="protein sequence ID" value="GAA2695591.1"/>
    <property type="molecule type" value="Genomic_DNA"/>
</dbReference>